<dbReference type="Proteomes" id="UP000321891">
    <property type="component" value="Unassembled WGS sequence"/>
</dbReference>
<feature type="region of interest" description="Disordered" evidence="2">
    <location>
        <begin position="1"/>
        <end position="27"/>
    </location>
</feature>
<keyword evidence="3" id="KW-0812">Transmembrane</keyword>
<dbReference type="PANTHER" id="PTHR30386:SF24">
    <property type="entry name" value="MULTIDRUG RESISTANCE EFFLUX PUMP"/>
    <property type="match status" value="1"/>
</dbReference>
<dbReference type="Gene3D" id="2.40.50.100">
    <property type="match status" value="1"/>
</dbReference>
<dbReference type="EMBL" id="BJVU01000019">
    <property type="protein sequence ID" value="GEL60006.1"/>
    <property type="molecule type" value="Genomic_DNA"/>
</dbReference>
<evidence type="ECO:0000256" key="2">
    <source>
        <dbReference type="SAM" id="MobiDB-lite"/>
    </source>
</evidence>
<keyword evidence="8" id="KW-1185">Reference proteome</keyword>
<dbReference type="Proteomes" id="UP000032671">
    <property type="component" value="Unassembled WGS sequence"/>
</dbReference>
<dbReference type="SUPFAM" id="SSF111369">
    <property type="entry name" value="HlyD-like secretion proteins"/>
    <property type="match status" value="2"/>
</dbReference>
<dbReference type="GO" id="GO:0055085">
    <property type="term" value="P:transmembrane transport"/>
    <property type="evidence" value="ECO:0007669"/>
    <property type="project" value="InterPro"/>
</dbReference>
<dbReference type="RefSeq" id="WP_048839490.1">
    <property type="nucleotide sequence ID" value="NZ_BAMV01000024.1"/>
</dbReference>
<sequence>MVDDQQSSDESVVVDKQASTPAAGDGKKLSSKAKTLLLIVGASVIIAMIAWLLWHQFHGKYLESTNNAYIEADIVTASPRISGYVDQVYVHDNEDVKAGQPLVHIDVQAYQAKARQAQARIEVARTQAASARASIDEQEAAIEQSHAQFMAAESDARAAREEVTRYQPLAKTGAETQEKLTSLRTKAAKYEADAKAARATWVQSQRHIATLQTQVEQALAQEHGAQAELDAESVSVHAAIVRAGIAGRVGDRSVCLGQYVQPGTRLLSIVPLDRLYITANFKETQVRRMQVGQPVSVSLDARPDIMLHGRVESLSPATGSLFSLLPPQNATGNFTKVVQRVPVRIGFSVPPELQGQLVAGLSVEVEVDTKKTVAHPQEGVTTPTGVGTL</sequence>
<dbReference type="InterPro" id="IPR050739">
    <property type="entry name" value="MFP"/>
</dbReference>
<evidence type="ECO:0000313" key="8">
    <source>
        <dbReference type="Proteomes" id="UP000321891"/>
    </source>
</evidence>
<evidence type="ECO:0000313" key="6">
    <source>
        <dbReference type="EMBL" id="GEL60006.1"/>
    </source>
</evidence>
<dbReference type="AlphaFoldDB" id="A0A0D6N797"/>
<accession>A0A0D6N797</accession>
<feature type="transmembrane region" description="Helical" evidence="3">
    <location>
        <begin position="36"/>
        <end position="54"/>
    </location>
</feature>
<name>A0A0D6N797_9PROT</name>
<organism evidence="5 7">
    <name type="scientific">Acetobacter cibinongensis</name>
    <dbReference type="NCBI Taxonomy" id="146475"/>
    <lineage>
        <taxon>Bacteria</taxon>
        <taxon>Pseudomonadati</taxon>
        <taxon>Pseudomonadota</taxon>
        <taxon>Alphaproteobacteria</taxon>
        <taxon>Acetobacterales</taxon>
        <taxon>Acetobacteraceae</taxon>
        <taxon>Acetobacter</taxon>
    </lineage>
</organism>
<evidence type="ECO:0000256" key="3">
    <source>
        <dbReference type="SAM" id="Phobius"/>
    </source>
</evidence>
<dbReference type="STRING" id="1231339.Abci_024_007"/>
<dbReference type="Gene3D" id="2.40.30.170">
    <property type="match status" value="1"/>
</dbReference>
<dbReference type="EMBL" id="BAMV01000024">
    <property type="protein sequence ID" value="GAN61438.1"/>
    <property type="molecule type" value="Genomic_DNA"/>
</dbReference>
<feature type="coiled-coil region" evidence="1">
    <location>
        <begin position="180"/>
        <end position="228"/>
    </location>
</feature>
<proteinExistence type="predicted"/>
<feature type="domain" description="Multidrug resistance protein MdtA-like barrel-sandwich hybrid" evidence="4">
    <location>
        <begin position="74"/>
        <end position="269"/>
    </location>
</feature>
<gene>
    <name evidence="6" type="primary">rmrA</name>
    <name evidence="5" type="ORF">Abci_024_007</name>
    <name evidence="6" type="ORF">ACI01nite_26080</name>
</gene>
<dbReference type="InterPro" id="IPR058625">
    <property type="entry name" value="MdtA-like_BSH"/>
</dbReference>
<reference evidence="6 8" key="2">
    <citation type="submission" date="2019-07" db="EMBL/GenBank/DDBJ databases">
        <title>Whole genome shotgun sequence of Acetobacter cibinongensis NBRC 16605.</title>
        <authorList>
            <person name="Hosoyama A."/>
            <person name="Uohara A."/>
            <person name="Ohji S."/>
            <person name="Ichikawa N."/>
        </authorList>
    </citation>
    <scope>NUCLEOTIDE SEQUENCE [LARGE SCALE GENOMIC DNA]</scope>
    <source>
        <strain evidence="6 8">NBRC 16605</strain>
    </source>
</reference>
<evidence type="ECO:0000313" key="5">
    <source>
        <dbReference type="EMBL" id="GAN61438.1"/>
    </source>
</evidence>
<keyword evidence="3" id="KW-0472">Membrane</keyword>
<feature type="coiled-coil region" evidence="1">
    <location>
        <begin position="107"/>
        <end position="141"/>
    </location>
</feature>
<keyword evidence="3" id="KW-1133">Transmembrane helix</keyword>
<evidence type="ECO:0000313" key="7">
    <source>
        <dbReference type="Proteomes" id="UP000032671"/>
    </source>
</evidence>
<evidence type="ECO:0000259" key="4">
    <source>
        <dbReference type="Pfam" id="PF25917"/>
    </source>
</evidence>
<accession>A0A6N3SVB8</accession>
<keyword evidence="1" id="KW-0175">Coiled coil</keyword>
<protein>
    <submittedName>
        <fullName evidence="5">Multidrug resistance efflux pump HlyD</fullName>
    </submittedName>
    <submittedName>
        <fullName evidence="6">Transporter</fullName>
    </submittedName>
</protein>
<dbReference type="Pfam" id="PF25917">
    <property type="entry name" value="BSH_RND"/>
    <property type="match status" value="1"/>
</dbReference>
<dbReference type="PRINTS" id="PR01490">
    <property type="entry name" value="RTXTOXIND"/>
</dbReference>
<comment type="caution">
    <text evidence="5">The sequence shown here is derived from an EMBL/GenBank/DDBJ whole genome shotgun (WGS) entry which is preliminary data.</text>
</comment>
<dbReference type="PANTHER" id="PTHR30386">
    <property type="entry name" value="MEMBRANE FUSION SUBUNIT OF EMRAB-TOLC MULTIDRUG EFFLUX PUMP"/>
    <property type="match status" value="1"/>
</dbReference>
<dbReference type="Gene3D" id="1.10.287.470">
    <property type="entry name" value="Helix hairpin bin"/>
    <property type="match status" value="1"/>
</dbReference>
<evidence type="ECO:0000256" key="1">
    <source>
        <dbReference type="SAM" id="Coils"/>
    </source>
</evidence>
<reference evidence="5 7" key="1">
    <citation type="submission" date="2012-11" db="EMBL/GenBank/DDBJ databases">
        <title>Whole genome sequence of Acetobacter cibinongensis 4H-1.</title>
        <authorList>
            <person name="Azuma Y."/>
            <person name="Higashiura N."/>
            <person name="Hirakawa H."/>
            <person name="Matsushita K."/>
        </authorList>
    </citation>
    <scope>NUCLEOTIDE SEQUENCE [LARGE SCALE GENOMIC DNA]</scope>
    <source>
        <strain evidence="5 7">4H-1</strain>
    </source>
</reference>